<keyword evidence="3" id="KW-1185">Reference proteome</keyword>
<dbReference type="InterPro" id="IPR021109">
    <property type="entry name" value="Peptidase_aspartic_dom_sf"/>
</dbReference>
<accession>A0A1Y1V5I0</accession>
<reference evidence="1 3" key="1">
    <citation type="submission" date="2016-08" db="EMBL/GenBank/DDBJ databases">
        <title>A Parts List for Fungal Cellulosomes Revealed by Comparative Genomics.</title>
        <authorList>
            <consortium name="DOE Joint Genome Institute"/>
            <person name="Haitjema C.H."/>
            <person name="Gilmore S.P."/>
            <person name="Henske J.K."/>
            <person name="Solomon K.V."/>
            <person name="De Groot R."/>
            <person name="Kuo A."/>
            <person name="Mondo S.J."/>
            <person name="Salamov A.A."/>
            <person name="Labutti K."/>
            <person name="Zhao Z."/>
            <person name="Chiniquy J."/>
            <person name="Barry K."/>
            <person name="Brewer H.M."/>
            <person name="Purvine S.O."/>
            <person name="Wright A.T."/>
            <person name="Boxma B."/>
            <person name="Van Alen T."/>
            <person name="Hackstein J.H."/>
            <person name="Baker S.E."/>
            <person name="Grigoriev I.V."/>
            <person name="O'Malley M.A."/>
        </authorList>
    </citation>
    <scope>NUCLEOTIDE SEQUENCE [LARGE SCALE GENOMIC DNA]</scope>
    <source>
        <strain evidence="1 3">S4</strain>
    </source>
</reference>
<dbReference type="Proteomes" id="UP000193944">
    <property type="component" value="Unassembled WGS sequence"/>
</dbReference>
<evidence type="ECO:0000313" key="2">
    <source>
        <dbReference type="EMBL" id="ORX85990.1"/>
    </source>
</evidence>
<proteinExistence type="predicted"/>
<dbReference type="EMBL" id="MCFG01000760">
    <property type="protein sequence ID" value="ORX47076.1"/>
    <property type="molecule type" value="Genomic_DNA"/>
</dbReference>
<dbReference type="Gene3D" id="2.40.70.10">
    <property type="entry name" value="Acid Proteases"/>
    <property type="match status" value="1"/>
</dbReference>
<sequence>MEKYKIHYNYRNKYIYSTRFKFKNDLIKTFSNNNNNKSSHYNYNFLIYSFLSQRDVSGSEEPNIVNIPEPYRDPKITLVNNIDHDYESHSVDVDKDELAMVLVTAGKKKSEARLLLDTCSNLNVITKDFLEKLDSYERIGTTKSRIRQAAKDCEVQENLVVKVPVFIGKLQMNIIFRVIDHPDTFYDLLIGVTERLFQYYN</sequence>
<dbReference type="AlphaFoldDB" id="A0A1Y1V5I0"/>
<comment type="caution">
    <text evidence="1">The sequence shown here is derived from an EMBL/GenBank/DDBJ whole genome shotgun (WGS) entry which is preliminary data.</text>
</comment>
<protein>
    <recommendedName>
        <fullName evidence="4">Peptidase A2 domain-containing protein</fullName>
    </recommendedName>
</protein>
<dbReference type="CDD" id="cd00303">
    <property type="entry name" value="retropepsin_like"/>
    <property type="match status" value="1"/>
</dbReference>
<reference evidence="1 3" key="2">
    <citation type="submission" date="2016-08" db="EMBL/GenBank/DDBJ databases">
        <title>Pervasive Adenine N6-methylation of Active Genes in Fungi.</title>
        <authorList>
            <consortium name="DOE Joint Genome Institute"/>
            <person name="Mondo S.J."/>
            <person name="Dannebaum R.O."/>
            <person name="Kuo R.C."/>
            <person name="Labutti K."/>
            <person name="Haridas S."/>
            <person name="Kuo A."/>
            <person name="Salamov A."/>
            <person name="Ahrendt S.R."/>
            <person name="Lipzen A."/>
            <person name="Sullivan W."/>
            <person name="Andreopoulos W.B."/>
            <person name="Clum A."/>
            <person name="Lindquist E."/>
            <person name="Daum C."/>
            <person name="Ramamoorthy G.K."/>
            <person name="Gryganskyi A."/>
            <person name="Culley D."/>
            <person name="Magnuson J.K."/>
            <person name="James T.Y."/>
            <person name="O'Malley M.A."/>
            <person name="Stajich J.E."/>
            <person name="Spatafora J.W."/>
            <person name="Visel A."/>
            <person name="Grigoriev I.V."/>
        </authorList>
    </citation>
    <scope>NUCLEOTIDE SEQUENCE [LARGE SCALE GENOMIC DNA]</scope>
    <source>
        <strain evidence="1 3">S4</strain>
    </source>
</reference>
<name>A0A1Y1V5I0_9FUNG</name>
<dbReference type="EMBL" id="MCFG01000027">
    <property type="protein sequence ID" value="ORX85990.1"/>
    <property type="molecule type" value="Genomic_DNA"/>
</dbReference>
<evidence type="ECO:0008006" key="4">
    <source>
        <dbReference type="Google" id="ProtNLM"/>
    </source>
</evidence>
<evidence type="ECO:0000313" key="1">
    <source>
        <dbReference type="EMBL" id="ORX47076.1"/>
    </source>
</evidence>
<dbReference type="OrthoDB" id="2173926at2759"/>
<organism evidence="1 3">
    <name type="scientific">Anaeromyces robustus</name>
    <dbReference type="NCBI Taxonomy" id="1754192"/>
    <lineage>
        <taxon>Eukaryota</taxon>
        <taxon>Fungi</taxon>
        <taxon>Fungi incertae sedis</taxon>
        <taxon>Chytridiomycota</taxon>
        <taxon>Chytridiomycota incertae sedis</taxon>
        <taxon>Neocallimastigomycetes</taxon>
        <taxon>Neocallimastigales</taxon>
        <taxon>Neocallimastigaceae</taxon>
        <taxon>Anaeromyces</taxon>
    </lineage>
</organism>
<gene>
    <name evidence="2" type="ORF">BCR32DRAFT_275814</name>
    <name evidence="1" type="ORF">BCR32DRAFT_288235</name>
</gene>
<evidence type="ECO:0000313" key="3">
    <source>
        <dbReference type="Proteomes" id="UP000193944"/>
    </source>
</evidence>